<protein>
    <submittedName>
        <fullName evidence="2">HDC06760</fullName>
    </submittedName>
</protein>
<proteinExistence type="predicted"/>
<dbReference type="ExpressionAtlas" id="Q6IGB0">
    <property type="expression patterns" value="baseline and differential"/>
</dbReference>
<gene>
    <name evidence="2" type="ORF">HDC06760</name>
</gene>
<evidence type="ECO:0000313" key="2">
    <source>
        <dbReference type="EMBL" id="DAA02554.1"/>
    </source>
</evidence>
<feature type="chain" id="PRO_5004274629" evidence="1">
    <location>
        <begin position="26"/>
        <end position="195"/>
    </location>
</feature>
<organism evidence="2">
    <name type="scientific">Drosophila melanogaster</name>
    <name type="common">Fruit fly</name>
    <dbReference type="NCBI Taxonomy" id="7227"/>
    <lineage>
        <taxon>Eukaryota</taxon>
        <taxon>Metazoa</taxon>
        <taxon>Ecdysozoa</taxon>
        <taxon>Arthropoda</taxon>
        <taxon>Hexapoda</taxon>
        <taxon>Insecta</taxon>
        <taxon>Pterygota</taxon>
        <taxon>Neoptera</taxon>
        <taxon>Endopterygota</taxon>
        <taxon>Diptera</taxon>
        <taxon>Brachycera</taxon>
        <taxon>Muscomorpha</taxon>
        <taxon>Ephydroidea</taxon>
        <taxon>Drosophilidae</taxon>
        <taxon>Drosophila</taxon>
        <taxon>Sophophora</taxon>
    </lineage>
</organism>
<accession>Q6IGB0</accession>
<sequence length="195" mass="20471">MSLLQLSPLLALLLLLCSSVSETAADYENTWNFYYERPCCTGNDQGNNNYGKHGAEPVAGVGLQLCVPLHHDGNVKSCSHSGSNGDHPFPVEPGGWLAVGLLGCWVGIYLALSRDSSQALGNHPKHVSTEQRGAAHNGNFAAKLNFNAIQCSAVQCSAVPDTSSCKWGLILLPCEATSGGGNIIKSARSASSAIF</sequence>
<evidence type="ECO:0000256" key="1">
    <source>
        <dbReference type="SAM" id="SignalP"/>
    </source>
</evidence>
<dbReference type="VEuPathDB" id="VectorBase:FBgn0011260"/>
<dbReference type="OrthoDB" id="9988752at2759"/>
<feature type="signal peptide" evidence="1">
    <location>
        <begin position="1"/>
        <end position="25"/>
    </location>
</feature>
<name>Q6IGB0_DROME</name>
<reference evidence="2" key="1">
    <citation type="journal article" date="2003" name="Genome Biol.">
        <title>An integrated gene annotation and transcriptional profiling approach towards the full gene content of the Drosophila genome.</title>
        <authorList>
            <person name="Hild M."/>
            <person name="Beckmann B."/>
            <person name="Haas S.A."/>
            <person name="Koch B."/>
            <person name="Solovyev V."/>
            <person name="Busold C."/>
            <person name="Fellenberg K."/>
            <person name="Boutros M."/>
            <person name="Vingron M."/>
            <person name="Sauer F."/>
            <person name="Hoheisel J.D."/>
            <person name="Paro R."/>
        </authorList>
    </citation>
    <scope>NUCLEOTIDE SEQUENCE</scope>
</reference>
<keyword evidence="1" id="KW-0732">Signal</keyword>
<dbReference type="AlphaFoldDB" id="Q6IGB0"/>
<dbReference type="EMBL" id="BK003856">
    <property type="protein sequence ID" value="DAA02554.1"/>
    <property type="molecule type" value="Genomic_DNA"/>
</dbReference>